<dbReference type="Gene3D" id="2.10.70.10">
    <property type="entry name" value="Complement Module, domain 1"/>
    <property type="match status" value="2"/>
</dbReference>
<reference evidence="9" key="1">
    <citation type="submission" date="2022-01" db="EMBL/GenBank/DDBJ databases">
        <authorList>
            <person name="Braso-Vives M."/>
        </authorList>
    </citation>
    <scope>NUCLEOTIDE SEQUENCE</scope>
</reference>
<dbReference type="InterPro" id="IPR002172">
    <property type="entry name" value="LDrepeatLR_classA_rpt"/>
</dbReference>
<keyword evidence="6" id="KW-1133">Transmembrane helix</keyword>
<keyword evidence="1" id="KW-0560">Oxidoreductase</keyword>
<feature type="transmembrane region" description="Helical" evidence="6">
    <location>
        <begin position="14"/>
        <end position="34"/>
    </location>
</feature>
<dbReference type="SUPFAM" id="SSF49854">
    <property type="entry name" value="Spermadhesin, CUB domain"/>
    <property type="match status" value="4"/>
</dbReference>
<dbReference type="PROSITE" id="PS50068">
    <property type="entry name" value="LDLRA_2"/>
    <property type="match status" value="4"/>
</dbReference>
<evidence type="ECO:0000313" key="10">
    <source>
        <dbReference type="Proteomes" id="UP000838412"/>
    </source>
</evidence>
<dbReference type="Pfam" id="PF00431">
    <property type="entry name" value="CUB"/>
    <property type="match status" value="4"/>
</dbReference>
<keyword evidence="5" id="KW-0768">Sushi</keyword>
<dbReference type="CDD" id="cd00033">
    <property type="entry name" value="CCP"/>
    <property type="match status" value="2"/>
</dbReference>
<dbReference type="CDD" id="cd00112">
    <property type="entry name" value="LDLa"/>
    <property type="match status" value="2"/>
</dbReference>
<evidence type="ECO:0000259" key="7">
    <source>
        <dbReference type="PROSITE" id="PS01180"/>
    </source>
</evidence>
<evidence type="ECO:0000256" key="5">
    <source>
        <dbReference type="PROSITE-ProRule" id="PRU00302"/>
    </source>
</evidence>
<dbReference type="OrthoDB" id="8961654at2759"/>
<dbReference type="SMART" id="SM00192">
    <property type="entry name" value="LDLa"/>
    <property type="match status" value="4"/>
</dbReference>
<sequence>METTFVPSEAMEVLWSYSTVIVYALVLGVCILVIRRHSAGGVCRSRARLEGKNVIVTGANTGIGKETARDMAERGARVILACRDVTKASRAADDIRRSTGNGNVVVQELDLASLASIRAFARRITDSESRLDILINNAGISLCPHWTTKDGFEMTFGVNHLGHFLLTNLLLDLLKKFAPSRVVCVSSKNHHDGSINFGDINWEGGYNFMKAYGQSKLANVMFARELSKRMEGSGVTAYSLHPGVILTEGGRHVKKVVGNIIVFLTPIILLGMLLFGKNVRQGAQTSIYCAVTEGLEVHSGKYFSDCEVTEPSPLAKDDDVSKRLWDLSAEMYGNNLTCMWTIEVSLVAVVKMTPLSFALEEHFDWLDVWEGETDDMTLLGTYTGRNIPEELIATTNIVHLILLTDDSYTDDGFKIYFEAFGDCGGHITGRSSGFLYSPNYPEQYGNNISCTWTIEVNLGEGVRMIPSSFSLEENFDWLYVYEGELDNLTLKRSYTGQNIPGSIILTSNMVHLVLRTDDSITDDGYEIYFEAFDLTSITCPDPGVPNNGYRNGDSFTLGSVVSFGCNDGYSLLGHERLTCLTENVMDWDYNPPSCARIAEDHEENYDWLAIYVAELNHNALLGSYTGENIPEELNVTSNMAHLVFFTDESNTDDGFKIHFKAFDLRSITCPDPGVPNNGYRTGDSFALGSVVSFGCNDGYSLLGQERLTCMSGNAIDWDFNAPSCEDRQGYQRIHQLSEDTGAFSSVNYPYQPYRNHVYQQWNITVDTQKVVKLTFVDFDVEDYPDCKADYVVIDDPYEQLGYRRRWCGSCVYKPRTSTKHILYVIFVTDFVIRKTGFSARYEAVDIGPVWEFKNGWLLVSDRIKQISVSTSNNQVWALDDAGTPLRRTGITKRTPQGTGWEVVGPERDEETAGLRWQEVPIDSVNNDLFNFEKISLFDFERTSRRSTWAHEIDWIHAGKNLVWVIGTYSSFLLGDTIVRKAKYDWESFNGCYRSISVGRAGVWAVDNFGGVYHRAGTFLNETSPGEEWASIQGATLQRVSVGDGIVWGVDFNNRAYANVLPTPTGREVCQVGLKGHSMCYAVQKEKRLCADDEIVCLQSGKCIPECSVCDGIADCGDDDDIDERNCWFAGCPEKNRRMCNGDVGCYSPSRVCDGEWNCGDDKEDERDCSAVHANFADSCLRPGERGTFLRRDLVQCRDLKGCVKITKVCDGKRDCSDGSDETKCDEFCSLHGLFGDVAFWKCRGSPGCVKGEFLCDGISDCEDGSDEENCARLNDSPRVIYADTLCTLQASRAAPAIPGGAGDPGRRRR</sequence>
<dbReference type="InterPro" id="IPR023415">
    <property type="entry name" value="LDLR_class-A_CS"/>
</dbReference>
<dbReference type="InterPro" id="IPR035976">
    <property type="entry name" value="Sushi/SCR/CCP_sf"/>
</dbReference>
<feature type="domain" description="CUB" evidence="7">
    <location>
        <begin position="332"/>
        <end position="420"/>
    </location>
</feature>
<evidence type="ECO:0000256" key="4">
    <source>
        <dbReference type="PROSITE-ProRule" id="PRU00124"/>
    </source>
</evidence>
<evidence type="ECO:0000259" key="8">
    <source>
        <dbReference type="PROSITE" id="PS50923"/>
    </source>
</evidence>
<accession>A0A8J9ZVI1</accession>
<dbReference type="PROSITE" id="PS01180">
    <property type="entry name" value="CUB"/>
    <property type="match status" value="3"/>
</dbReference>
<feature type="disulfide bond" evidence="4">
    <location>
        <begin position="1209"/>
        <end position="1224"/>
    </location>
</feature>
<dbReference type="FunFam" id="2.60.120.290:FF:000001">
    <property type="entry name" value="CUB and sushi domain-containing protein 3 isoform X1"/>
    <property type="match status" value="1"/>
</dbReference>
<dbReference type="PROSITE" id="PS50923">
    <property type="entry name" value="SUSHI"/>
    <property type="match status" value="2"/>
</dbReference>
<evidence type="ECO:0000256" key="3">
    <source>
        <dbReference type="PROSITE-ProRule" id="PRU00059"/>
    </source>
</evidence>
<evidence type="ECO:0000256" key="6">
    <source>
        <dbReference type="SAM" id="Phobius"/>
    </source>
</evidence>
<feature type="domain" description="Sushi" evidence="8">
    <location>
        <begin position="537"/>
        <end position="596"/>
    </location>
</feature>
<feature type="domain" description="CUB" evidence="7">
    <location>
        <begin position="423"/>
        <end position="532"/>
    </location>
</feature>
<dbReference type="SUPFAM" id="SSF57424">
    <property type="entry name" value="LDL receptor-like module"/>
    <property type="match status" value="3"/>
</dbReference>
<dbReference type="FunFam" id="2.10.70.10:FF:000002">
    <property type="entry name" value="CUB and Sushi multiple domains 3"/>
    <property type="match status" value="2"/>
</dbReference>
<dbReference type="Pfam" id="PF06462">
    <property type="entry name" value="Hyd_WA"/>
    <property type="match status" value="1"/>
</dbReference>
<name>A0A8J9ZVI1_BRALA</name>
<dbReference type="EMBL" id="OV696689">
    <property type="protein sequence ID" value="CAH1261983.1"/>
    <property type="molecule type" value="Genomic_DNA"/>
</dbReference>
<evidence type="ECO:0000313" key="9">
    <source>
        <dbReference type="EMBL" id="CAH1261983.1"/>
    </source>
</evidence>
<dbReference type="Proteomes" id="UP000838412">
    <property type="component" value="Chromosome 4"/>
</dbReference>
<dbReference type="Pfam" id="PF19193">
    <property type="entry name" value="Tectonin"/>
    <property type="match status" value="1"/>
</dbReference>
<dbReference type="PANTHER" id="PTHR43157:SF54">
    <property type="entry name" value="RETINOL DEHYDROGENASE 12-LIKE ISOFORM X1-RELATED"/>
    <property type="match status" value="1"/>
</dbReference>
<gene>
    <name evidence="9" type="primary">RDH12</name>
    <name evidence="9" type="ORF">BLAG_LOCUS17247</name>
</gene>
<dbReference type="Pfam" id="PF00084">
    <property type="entry name" value="Sushi"/>
    <property type="match status" value="2"/>
</dbReference>
<dbReference type="InterPro" id="IPR000859">
    <property type="entry name" value="CUB_dom"/>
</dbReference>
<keyword evidence="6" id="KW-0472">Membrane</keyword>
<dbReference type="SMART" id="SM00032">
    <property type="entry name" value="CCP"/>
    <property type="match status" value="2"/>
</dbReference>
<organism evidence="9 10">
    <name type="scientific">Branchiostoma lanceolatum</name>
    <name type="common">Common lancelet</name>
    <name type="synonym">Amphioxus lanceolatum</name>
    <dbReference type="NCBI Taxonomy" id="7740"/>
    <lineage>
        <taxon>Eukaryota</taxon>
        <taxon>Metazoa</taxon>
        <taxon>Chordata</taxon>
        <taxon>Cephalochordata</taxon>
        <taxon>Leptocardii</taxon>
        <taxon>Amphioxiformes</taxon>
        <taxon>Branchiostomatidae</taxon>
        <taxon>Branchiostoma</taxon>
    </lineage>
</organism>
<dbReference type="InterPro" id="IPR000436">
    <property type="entry name" value="Sushi_SCR_CCP_dom"/>
</dbReference>
<dbReference type="InterPro" id="IPR002347">
    <property type="entry name" value="SDR_fam"/>
</dbReference>
<feature type="domain" description="CUB" evidence="7">
    <location>
        <begin position="724"/>
        <end position="844"/>
    </location>
</feature>
<dbReference type="Gene3D" id="3.40.50.720">
    <property type="entry name" value="NAD(P)-binding Rossmann-like Domain"/>
    <property type="match status" value="1"/>
</dbReference>
<feature type="domain" description="Sushi" evidence="8">
    <location>
        <begin position="667"/>
        <end position="726"/>
    </location>
</feature>
<proteinExistence type="predicted"/>
<dbReference type="Gene3D" id="2.60.120.290">
    <property type="entry name" value="Spermadhesin, CUB domain"/>
    <property type="match status" value="4"/>
</dbReference>
<dbReference type="Gene3D" id="4.10.400.10">
    <property type="entry name" value="Low-density Lipoprotein Receptor"/>
    <property type="match status" value="3"/>
</dbReference>
<keyword evidence="6" id="KW-0812">Transmembrane</keyword>
<dbReference type="InterPro" id="IPR036055">
    <property type="entry name" value="LDL_receptor-like_sf"/>
</dbReference>
<dbReference type="InterPro" id="IPR006624">
    <property type="entry name" value="Beta-propeller_rpt_TECPR"/>
</dbReference>
<evidence type="ECO:0000256" key="1">
    <source>
        <dbReference type="ARBA" id="ARBA00023002"/>
    </source>
</evidence>
<dbReference type="SUPFAM" id="SSF51735">
    <property type="entry name" value="NAD(P)-binding Rossmann-fold domains"/>
    <property type="match status" value="1"/>
</dbReference>
<dbReference type="SMART" id="SM00042">
    <property type="entry name" value="CUB"/>
    <property type="match status" value="4"/>
</dbReference>
<dbReference type="CDD" id="cd00041">
    <property type="entry name" value="CUB"/>
    <property type="match status" value="3"/>
</dbReference>
<dbReference type="GO" id="GO:0016491">
    <property type="term" value="F:oxidoreductase activity"/>
    <property type="evidence" value="ECO:0007669"/>
    <property type="project" value="UniProtKB-KW"/>
</dbReference>
<keyword evidence="2 4" id="KW-1015">Disulfide bond</keyword>
<dbReference type="PRINTS" id="PR00261">
    <property type="entry name" value="LDLRECEPTOR"/>
</dbReference>
<keyword evidence="10" id="KW-1185">Reference proteome</keyword>
<dbReference type="FunFam" id="2.60.120.290:FF:000070">
    <property type="entry name" value="Suppression of tumorigenicity 14b"/>
    <property type="match status" value="1"/>
</dbReference>
<dbReference type="InterPro" id="IPR035914">
    <property type="entry name" value="Sperma_CUB_dom_sf"/>
</dbReference>
<dbReference type="SUPFAM" id="SSF57535">
    <property type="entry name" value="Complement control module/SCR domain"/>
    <property type="match status" value="2"/>
</dbReference>
<comment type="caution">
    <text evidence="5">Lacks conserved residue(s) required for the propagation of feature annotation.</text>
</comment>
<evidence type="ECO:0000256" key="2">
    <source>
        <dbReference type="ARBA" id="ARBA00023157"/>
    </source>
</evidence>
<dbReference type="PANTHER" id="PTHR43157">
    <property type="entry name" value="PHOSPHATIDYLINOSITOL-GLYCAN BIOSYNTHESIS CLASS F PROTEIN-RELATED"/>
    <property type="match status" value="1"/>
</dbReference>
<feature type="transmembrane region" description="Helical" evidence="6">
    <location>
        <begin position="256"/>
        <end position="276"/>
    </location>
</feature>
<dbReference type="InterPro" id="IPR036291">
    <property type="entry name" value="NAD(P)-bd_dom_sf"/>
</dbReference>
<feature type="disulfide bond" evidence="4">
    <location>
        <begin position="1255"/>
        <end position="1270"/>
    </location>
</feature>
<dbReference type="Pfam" id="PF00057">
    <property type="entry name" value="Ldl_recept_a"/>
    <property type="match status" value="2"/>
</dbReference>
<feature type="disulfide bond" evidence="3">
    <location>
        <begin position="423"/>
        <end position="450"/>
    </location>
</feature>
<dbReference type="Pfam" id="PF00106">
    <property type="entry name" value="adh_short"/>
    <property type="match status" value="1"/>
</dbReference>
<dbReference type="SMART" id="SM00706">
    <property type="entry name" value="TECPR"/>
    <property type="match status" value="3"/>
</dbReference>
<protein>
    <submittedName>
        <fullName evidence="9">RDH12 protein</fullName>
    </submittedName>
</protein>
<dbReference type="PROSITE" id="PS01209">
    <property type="entry name" value="LDLRA_1"/>
    <property type="match status" value="1"/>
</dbReference>